<dbReference type="Gene3D" id="3.40.50.1820">
    <property type="entry name" value="alpha/beta hydrolase"/>
    <property type="match status" value="1"/>
</dbReference>
<protein>
    <submittedName>
        <fullName evidence="2">Alpha/beta hydrolase</fullName>
    </submittedName>
</protein>
<dbReference type="RefSeq" id="WP_306749966.1">
    <property type="nucleotide sequence ID" value="NZ_NSDM01000017.1"/>
</dbReference>
<dbReference type="EMBL" id="NSDM01000017">
    <property type="protein sequence ID" value="MDQ2588316.1"/>
    <property type="molecule type" value="Genomic_DNA"/>
</dbReference>
<evidence type="ECO:0000259" key="1">
    <source>
        <dbReference type="Pfam" id="PF07819"/>
    </source>
</evidence>
<organism evidence="2 3">
    <name type="scientific">Saccharothrix yanglingensis</name>
    <dbReference type="NCBI Taxonomy" id="659496"/>
    <lineage>
        <taxon>Bacteria</taxon>
        <taxon>Bacillati</taxon>
        <taxon>Actinomycetota</taxon>
        <taxon>Actinomycetes</taxon>
        <taxon>Pseudonocardiales</taxon>
        <taxon>Pseudonocardiaceae</taxon>
        <taxon>Saccharothrix</taxon>
    </lineage>
</organism>
<reference evidence="2 3" key="1">
    <citation type="submission" date="2017-06" db="EMBL/GenBank/DDBJ databases">
        <title>Cultured bacterium strain Saccharothrix yanglingensis Hhs.015.</title>
        <authorList>
            <person name="Xia Y."/>
        </authorList>
    </citation>
    <scope>NUCLEOTIDE SEQUENCE [LARGE SCALE GENOMIC DNA]</scope>
    <source>
        <strain evidence="2 3">Hhs.015</strain>
    </source>
</reference>
<sequence length="363" mass="38855">MVLIPTSPGPVDGAGLGVDLVSRAFGAVLGAVRALPDAVASGATGLWPPGALVKSEVGQRVIGFANGAFGDRVAPRGDTLPSAMSLRLDHRRVRLDRASLAAAYPSARGRLVVFLHGLVDTERSWFHADEPEKGCSGTDFGSRLAAAVPCTPLYLRYNSGRHVSDNGRELVDLLDELVGAWPVEVTDIVLVGHSMGGLVARSAAHQAHERGARCSSLVTRLVCLGTPHAGAPLERAVARTAAVLERLWPAAPLCWLLALRSDGIKDLAEGYLHEHQWAGEDAERREDPPPPAGVRQLFVSATLSRSEDSAFSRIIGDLLVDPVSAAHPELDADRRWLGGLNHFDLQRHDSVHETVLDWLRETG</sequence>
<keyword evidence="2" id="KW-0378">Hydrolase</keyword>
<comment type="caution">
    <text evidence="2">The sequence shown here is derived from an EMBL/GenBank/DDBJ whole genome shotgun (WGS) entry which is preliminary data.</text>
</comment>
<dbReference type="InterPro" id="IPR012908">
    <property type="entry name" value="PGAP1-ab_dom-like"/>
</dbReference>
<evidence type="ECO:0000313" key="2">
    <source>
        <dbReference type="EMBL" id="MDQ2588316.1"/>
    </source>
</evidence>
<dbReference type="SUPFAM" id="SSF53474">
    <property type="entry name" value="alpha/beta-Hydrolases"/>
    <property type="match status" value="1"/>
</dbReference>
<dbReference type="InterPro" id="IPR029058">
    <property type="entry name" value="AB_hydrolase_fold"/>
</dbReference>
<evidence type="ECO:0000313" key="3">
    <source>
        <dbReference type="Proteomes" id="UP001225605"/>
    </source>
</evidence>
<dbReference type="Proteomes" id="UP001225605">
    <property type="component" value="Unassembled WGS sequence"/>
</dbReference>
<name>A0ABU0X867_9PSEU</name>
<dbReference type="GO" id="GO:0016787">
    <property type="term" value="F:hydrolase activity"/>
    <property type="evidence" value="ECO:0007669"/>
    <property type="project" value="UniProtKB-KW"/>
</dbReference>
<gene>
    <name evidence="2" type="ORF">CKY47_31000</name>
</gene>
<feature type="domain" description="GPI inositol-deacylase PGAP1-like alpha/beta" evidence="1">
    <location>
        <begin position="183"/>
        <end position="248"/>
    </location>
</feature>
<keyword evidence="3" id="KW-1185">Reference proteome</keyword>
<accession>A0ABU0X867</accession>
<proteinExistence type="predicted"/>
<dbReference type="Pfam" id="PF07819">
    <property type="entry name" value="PGAP1"/>
    <property type="match status" value="1"/>
</dbReference>